<comment type="caution">
    <text evidence="1">The sequence shown here is derived from an EMBL/GenBank/DDBJ whole genome shotgun (WGS) entry which is preliminary data.</text>
</comment>
<dbReference type="EMBL" id="JAAGYI010000520">
    <property type="protein sequence ID" value="NEM89482.1"/>
    <property type="molecule type" value="Genomic_DNA"/>
</dbReference>
<proteinExistence type="predicted"/>
<dbReference type="AlphaFoldDB" id="A0A8T6Q1X2"/>
<feature type="non-terminal residue" evidence="1">
    <location>
        <position position="149"/>
    </location>
</feature>
<organism evidence="1 2">
    <name type="scientific">Escherichia coli</name>
    <dbReference type="NCBI Taxonomy" id="562"/>
    <lineage>
        <taxon>Bacteria</taxon>
        <taxon>Pseudomonadati</taxon>
        <taxon>Pseudomonadota</taxon>
        <taxon>Gammaproteobacteria</taxon>
        <taxon>Enterobacterales</taxon>
        <taxon>Enterobacteriaceae</taxon>
        <taxon>Escherichia</taxon>
    </lineage>
</organism>
<gene>
    <name evidence="1" type="ORF">G3V95_29540</name>
</gene>
<name>A0A8T6Q1X2_ECOLX</name>
<reference evidence="1 2" key="1">
    <citation type="submission" date="2020-02" db="EMBL/GenBank/DDBJ databases">
        <authorList>
            <person name="Subbiah M."/>
            <person name="Call D."/>
        </authorList>
    </citation>
    <scope>NUCLEOTIDE SEQUENCE [LARGE SCALE GENOMIC DNA]</scope>
    <source>
        <strain evidence="1 2">8375wC2</strain>
    </source>
</reference>
<protein>
    <submittedName>
        <fullName evidence="1">Chaperone of endosialidase</fullName>
    </submittedName>
</protein>
<accession>A0A8T6Q1X2</accession>
<evidence type="ECO:0000313" key="2">
    <source>
        <dbReference type="Proteomes" id="UP000469708"/>
    </source>
</evidence>
<dbReference type="Proteomes" id="UP000469708">
    <property type="component" value="Unassembled WGS sequence"/>
</dbReference>
<sequence>MWGCHNGTGWLPLAVGQGGTGATTVEDARNNLSLGESSAVKFKNLTLTEALDTTLGLLTKTGRDWNTQHTDNINKFMPIAGSTNGPAGSMVLGGIHVQFSKNYAVQFGGRNSGFWGGTVENGTTQEWKKLLTVDDLNSSTDLAVRSLHT</sequence>
<evidence type="ECO:0000313" key="1">
    <source>
        <dbReference type="EMBL" id="NEM89482.1"/>
    </source>
</evidence>